<dbReference type="AlphaFoldDB" id="A0AA95I2M8"/>
<reference evidence="1" key="1">
    <citation type="submission" date="2023-05" db="EMBL/GenBank/DDBJ databases">
        <title>Comparative genomics of Bacillaceae isolates and their secondary metabolite potential.</title>
        <authorList>
            <person name="Song L."/>
            <person name="Nielsen L.J."/>
            <person name="Mohite O."/>
            <person name="Xu X."/>
            <person name="Weber T."/>
            <person name="Kovacs A.T."/>
        </authorList>
    </citation>
    <scope>NUCLEOTIDE SEQUENCE</scope>
    <source>
        <strain evidence="1">B2_4</strain>
    </source>
</reference>
<dbReference type="Proteomes" id="UP001177943">
    <property type="component" value="Chromosome"/>
</dbReference>
<evidence type="ECO:0000313" key="1">
    <source>
        <dbReference type="EMBL" id="WHX47611.1"/>
    </source>
</evidence>
<sequence length="89" mass="10399">MLANAEKTLIESSKMNIGLAMLTTMYAKVIKDQQNVLQQRELKEQNDAIREQQEHIEQLPVRLIFDQHHKPLKPLAPKVFLVLLRPKEE</sequence>
<name>A0AA95I2M8_9BACL</name>
<gene>
    <name evidence="1" type="ORF">QNH46_15795</name>
</gene>
<protein>
    <submittedName>
        <fullName evidence="1">Uncharacterized protein</fullName>
    </submittedName>
</protein>
<evidence type="ECO:0000313" key="2">
    <source>
        <dbReference type="Proteomes" id="UP001177943"/>
    </source>
</evidence>
<organism evidence="1 2">
    <name type="scientific">Paenibacillus woosongensis</name>
    <dbReference type="NCBI Taxonomy" id="307580"/>
    <lineage>
        <taxon>Bacteria</taxon>
        <taxon>Bacillati</taxon>
        <taxon>Bacillota</taxon>
        <taxon>Bacilli</taxon>
        <taxon>Bacillales</taxon>
        <taxon>Paenibacillaceae</taxon>
        <taxon>Paenibacillus</taxon>
    </lineage>
</organism>
<dbReference type="KEGG" id="pwn:QNH46_15795"/>
<dbReference type="RefSeq" id="WP_283925143.1">
    <property type="nucleotide sequence ID" value="NZ_CP126084.1"/>
</dbReference>
<accession>A0AA95I2M8</accession>
<dbReference type="EMBL" id="CP126084">
    <property type="protein sequence ID" value="WHX47611.1"/>
    <property type="molecule type" value="Genomic_DNA"/>
</dbReference>
<proteinExistence type="predicted"/>